<evidence type="ECO:0000313" key="3">
    <source>
        <dbReference type="Proteomes" id="UP001642720"/>
    </source>
</evidence>
<keyword evidence="3" id="KW-1185">Reference proteome</keyword>
<accession>A0ABY2H6Z7</accession>
<dbReference type="InterPro" id="IPR029062">
    <property type="entry name" value="Class_I_gatase-like"/>
</dbReference>
<organism evidence="2 3">
    <name type="scientific">Trichoderma ghanense</name>
    <dbReference type="NCBI Taxonomy" id="65468"/>
    <lineage>
        <taxon>Eukaryota</taxon>
        <taxon>Fungi</taxon>
        <taxon>Dikarya</taxon>
        <taxon>Ascomycota</taxon>
        <taxon>Pezizomycotina</taxon>
        <taxon>Sordariomycetes</taxon>
        <taxon>Hypocreomycetidae</taxon>
        <taxon>Hypocreales</taxon>
        <taxon>Hypocreaceae</taxon>
        <taxon>Trichoderma</taxon>
    </lineage>
</organism>
<dbReference type="GeneID" id="300576476"/>
<protein>
    <recommendedName>
        <fullName evidence="1">Glutamine amidotransferase domain-containing protein</fullName>
    </recommendedName>
</protein>
<evidence type="ECO:0000259" key="1">
    <source>
        <dbReference type="Pfam" id="PF00117"/>
    </source>
</evidence>
<dbReference type="PANTHER" id="PTHR42695:SF5">
    <property type="entry name" value="GLUTAMINE AMIDOTRANSFERASE YLR126C-RELATED"/>
    <property type="match status" value="1"/>
</dbReference>
<reference evidence="2 3" key="1">
    <citation type="submission" date="2018-01" db="EMBL/GenBank/DDBJ databases">
        <title>Genome characterization of the sugarcane-associated fungus Trichoderma ghanense CCMA-1212 and their application in lignocelulose bioconversion.</title>
        <authorList>
            <person name="Steindorff A.S."/>
            <person name="Mendes T.D."/>
            <person name="Vilela E.S.D."/>
            <person name="Rodrigues D.S."/>
            <person name="Formighieri E.F."/>
            <person name="Melo I.S."/>
            <person name="Favaro L.C.L."/>
        </authorList>
    </citation>
    <scope>NUCLEOTIDE SEQUENCE [LARGE SCALE GENOMIC DNA]</scope>
    <source>
        <strain evidence="2 3">CCMA-1212</strain>
    </source>
</reference>
<dbReference type="CDD" id="cd01741">
    <property type="entry name" value="GATase1_1"/>
    <property type="match status" value="1"/>
</dbReference>
<dbReference type="EMBL" id="PPTA01000005">
    <property type="protein sequence ID" value="TFB03240.1"/>
    <property type="molecule type" value="Genomic_DNA"/>
</dbReference>
<dbReference type="PANTHER" id="PTHR42695">
    <property type="entry name" value="GLUTAMINE AMIDOTRANSFERASE YLR126C-RELATED"/>
    <property type="match status" value="1"/>
</dbReference>
<gene>
    <name evidence="2" type="ORF">CCMA1212_004732</name>
</gene>
<proteinExistence type="predicted"/>
<dbReference type="RefSeq" id="XP_073559441.1">
    <property type="nucleotide sequence ID" value="XM_073702026.1"/>
</dbReference>
<dbReference type="InterPro" id="IPR017926">
    <property type="entry name" value="GATASE"/>
</dbReference>
<dbReference type="PROSITE" id="PS51273">
    <property type="entry name" value="GATASE_TYPE_1"/>
    <property type="match status" value="1"/>
</dbReference>
<dbReference type="Pfam" id="PF00117">
    <property type="entry name" value="GATase"/>
    <property type="match status" value="1"/>
</dbReference>
<comment type="caution">
    <text evidence="2">The sequence shown here is derived from an EMBL/GenBank/DDBJ whole genome shotgun (WGS) entry which is preliminary data.</text>
</comment>
<feature type="domain" description="Glutamine amidotransferase" evidence="1">
    <location>
        <begin position="62"/>
        <end position="197"/>
    </location>
</feature>
<dbReference type="Proteomes" id="UP001642720">
    <property type="component" value="Unassembled WGS sequence"/>
</dbReference>
<dbReference type="InterPro" id="IPR044992">
    <property type="entry name" value="ChyE-like"/>
</dbReference>
<dbReference type="SUPFAM" id="SSF52317">
    <property type="entry name" value="Class I glutamine amidotransferase-like"/>
    <property type="match status" value="1"/>
</dbReference>
<dbReference type="Gene3D" id="3.40.50.880">
    <property type="match status" value="1"/>
</dbReference>
<sequence length="213" mass="23499">MPRILRLAIQECEKPLPKAKAARGSFGDIFHGCFALGSEAADVRLDVSKWDTMVGEYPRMEDVDVIALTGSYYTAFQNDPWIVALADFVKHALHSIDKKVFGICFGHQVIGRALGAEVNRNPHGWELSVESVSLNEQGQELLGLPSVKLHQMHRDAVLTVPPGIANLGSSPKCPVQILYQPGRLLSFQGHPEFDKFTNEEIIRADGKIGHAIF</sequence>
<evidence type="ECO:0000313" key="2">
    <source>
        <dbReference type="EMBL" id="TFB03240.1"/>
    </source>
</evidence>
<name>A0ABY2H6Z7_9HYPO</name>